<keyword evidence="6 12" id="KW-0547">Nucleotide-binding</keyword>
<dbReference type="InterPro" id="IPR001650">
    <property type="entry name" value="Helicase_C-like"/>
</dbReference>
<evidence type="ECO:0000256" key="11">
    <source>
        <dbReference type="ARBA" id="ARBA00023136"/>
    </source>
</evidence>
<dbReference type="InterPro" id="IPR014018">
    <property type="entry name" value="SecA_motor_DEAD"/>
</dbReference>
<dbReference type="HAMAP" id="MF_01382">
    <property type="entry name" value="SecA"/>
    <property type="match status" value="1"/>
</dbReference>
<keyword evidence="7 12" id="KW-0067">ATP-binding</keyword>
<accession>A0ABW4BH92</accession>
<evidence type="ECO:0000256" key="7">
    <source>
        <dbReference type="ARBA" id="ARBA00022840"/>
    </source>
</evidence>
<dbReference type="EC" id="7.4.2.8" evidence="12"/>
<dbReference type="SUPFAM" id="SSF81767">
    <property type="entry name" value="Pre-protein crosslinking domain of SecA"/>
    <property type="match status" value="1"/>
</dbReference>
<comment type="similarity">
    <text evidence="2 12">Belongs to the SecA family.</text>
</comment>
<dbReference type="InterPro" id="IPR014001">
    <property type="entry name" value="Helicase_ATP-bd"/>
</dbReference>
<keyword evidence="5 12" id="KW-0963">Cytoplasm</keyword>
<dbReference type="NCBIfam" id="TIGR03714">
    <property type="entry name" value="secA2"/>
    <property type="match status" value="1"/>
</dbReference>
<dbReference type="EMBL" id="JBHTOA010000045">
    <property type="protein sequence ID" value="MFD1399869.1"/>
    <property type="molecule type" value="Genomic_DNA"/>
</dbReference>
<dbReference type="InterPro" id="IPR000185">
    <property type="entry name" value="SecA"/>
</dbReference>
<feature type="binding site" evidence="12">
    <location>
        <position position="487"/>
    </location>
    <ligand>
        <name>ATP</name>
        <dbReference type="ChEBI" id="CHEBI:30616"/>
    </ligand>
</feature>
<dbReference type="InterPro" id="IPR027417">
    <property type="entry name" value="P-loop_NTPase"/>
</dbReference>
<dbReference type="InterPro" id="IPR011115">
    <property type="entry name" value="SecA_DEAD"/>
</dbReference>
<comment type="caution">
    <text evidence="16">The sequence shown here is derived from an EMBL/GenBank/DDBJ whole genome shotgun (WGS) entry which is preliminary data.</text>
</comment>
<evidence type="ECO:0000256" key="1">
    <source>
        <dbReference type="ARBA" id="ARBA00004170"/>
    </source>
</evidence>
<keyword evidence="17" id="KW-1185">Reference proteome</keyword>
<evidence type="ECO:0000256" key="5">
    <source>
        <dbReference type="ARBA" id="ARBA00022490"/>
    </source>
</evidence>
<proteinExistence type="inferred from homology"/>
<dbReference type="Pfam" id="PF21090">
    <property type="entry name" value="P-loop_SecA"/>
    <property type="match status" value="1"/>
</dbReference>
<feature type="binding site" evidence="12">
    <location>
        <position position="76"/>
    </location>
    <ligand>
        <name>ATP</name>
        <dbReference type="ChEBI" id="CHEBI:30616"/>
    </ligand>
</feature>
<dbReference type="CDD" id="cd17928">
    <property type="entry name" value="DEXDc_SecA"/>
    <property type="match status" value="1"/>
</dbReference>
<reference evidence="17" key="1">
    <citation type="journal article" date="2019" name="Int. J. Syst. Evol. Microbiol.">
        <title>The Global Catalogue of Microorganisms (GCM) 10K type strain sequencing project: providing services to taxonomists for standard genome sequencing and annotation.</title>
        <authorList>
            <consortium name="The Broad Institute Genomics Platform"/>
            <consortium name="The Broad Institute Genome Sequencing Center for Infectious Disease"/>
            <person name="Wu L."/>
            <person name="Ma J."/>
        </authorList>
    </citation>
    <scope>NUCLEOTIDE SEQUENCE [LARGE SCALE GENOMIC DNA]</scope>
    <source>
        <strain evidence="17">CCM 9110</strain>
    </source>
</reference>
<evidence type="ECO:0000256" key="3">
    <source>
        <dbReference type="ARBA" id="ARBA00022448"/>
    </source>
</evidence>
<dbReference type="SUPFAM" id="SSF81886">
    <property type="entry name" value="Helical scaffold and wing domains of SecA"/>
    <property type="match status" value="1"/>
</dbReference>
<dbReference type="PROSITE" id="PS51192">
    <property type="entry name" value="HELICASE_ATP_BIND_1"/>
    <property type="match status" value="1"/>
</dbReference>
<feature type="domain" description="SecA family profile" evidence="15">
    <location>
        <begin position="1"/>
        <end position="565"/>
    </location>
</feature>
<evidence type="ECO:0000313" key="16">
    <source>
        <dbReference type="EMBL" id="MFD1399869.1"/>
    </source>
</evidence>
<dbReference type="SMART" id="SM00957">
    <property type="entry name" value="SecA_DEAD"/>
    <property type="match status" value="1"/>
</dbReference>
<evidence type="ECO:0000256" key="12">
    <source>
        <dbReference type="HAMAP-Rule" id="MF_01382"/>
    </source>
</evidence>
<feature type="domain" description="Helicase C-terminal" evidence="14">
    <location>
        <begin position="416"/>
        <end position="565"/>
    </location>
</feature>
<evidence type="ECO:0000256" key="9">
    <source>
        <dbReference type="ARBA" id="ARBA00022967"/>
    </source>
</evidence>
<gene>
    <name evidence="16" type="primary">secA2</name>
    <name evidence="12" type="synonym">secA</name>
    <name evidence="16" type="ORF">ACFQ41_11165</name>
</gene>
<keyword evidence="11 12" id="KW-0472">Membrane</keyword>
<evidence type="ECO:0000259" key="15">
    <source>
        <dbReference type="PROSITE" id="PS51196"/>
    </source>
</evidence>
<dbReference type="PRINTS" id="PR00906">
    <property type="entry name" value="SECA"/>
</dbReference>
<evidence type="ECO:0000256" key="4">
    <source>
        <dbReference type="ARBA" id="ARBA00022475"/>
    </source>
</evidence>
<dbReference type="PROSITE" id="PS51194">
    <property type="entry name" value="HELICASE_CTER"/>
    <property type="match status" value="1"/>
</dbReference>
<dbReference type="Proteomes" id="UP001597199">
    <property type="component" value="Unassembled WGS sequence"/>
</dbReference>
<dbReference type="Gene3D" id="3.40.50.300">
    <property type="entry name" value="P-loop containing nucleotide triphosphate hydrolases"/>
    <property type="match status" value="2"/>
</dbReference>
<keyword evidence="10 12" id="KW-0811">Translocation</keyword>
<evidence type="ECO:0000256" key="2">
    <source>
        <dbReference type="ARBA" id="ARBA00007650"/>
    </source>
</evidence>
<organism evidence="16 17">
    <name type="scientific">Lacticaseibacillus suilingensis</name>
    <dbReference type="NCBI Taxonomy" id="2799577"/>
    <lineage>
        <taxon>Bacteria</taxon>
        <taxon>Bacillati</taxon>
        <taxon>Bacillota</taxon>
        <taxon>Bacilli</taxon>
        <taxon>Lactobacillales</taxon>
        <taxon>Lactobacillaceae</taxon>
        <taxon>Lacticaseibacillus</taxon>
    </lineage>
</organism>
<dbReference type="Pfam" id="PF07516">
    <property type="entry name" value="SecA_SW"/>
    <property type="match status" value="1"/>
</dbReference>
<dbReference type="CDD" id="cd18803">
    <property type="entry name" value="SF2_C_secA"/>
    <property type="match status" value="1"/>
</dbReference>
<feature type="domain" description="Helicase ATP-binding" evidence="13">
    <location>
        <begin position="78"/>
        <end position="241"/>
    </location>
</feature>
<dbReference type="Pfam" id="PF01043">
    <property type="entry name" value="SecA_PP_bind"/>
    <property type="match status" value="1"/>
</dbReference>
<dbReference type="Gene3D" id="3.90.1440.10">
    <property type="entry name" value="SecA, preprotein cross-linking domain"/>
    <property type="match status" value="1"/>
</dbReference>
<dbReference type="Gene3D" id="1.10.3060.10">
    <property type="entry name" value="Helical scaffold and wing domains of SecA"/>
    <property type="match status" value="1"/>
</dbReference>
<dbReference type="SMART" id="SM00958">
    <property type="entry name" value="SecA_PP_bind"/>
    <property type="match status" value="1"/>
</dbReference>
<keyword evidence="8 12" id="KW-0653">Protein transport</keyword>
<evidence type="ECO:0000259" key="13">
    <source>
        <dbReference type="PROSITE" id="PS51192"/>
    </source>
</evidence>
<dbReference type="InterPro" id="IPR036670">
    <property type="entry name" value="SecA_X-link_sf"/>
</dbReference>
<dbReference type="RefSeq" id="WP_204119551.1">
    <property type="nucleotide sequence ID" value="NZ_BOLV01000017.1"/>
</dbReference>
<dbReference type="InterPro" id="IPR022490">
    <property type="entry name" value="SecA2"/>
</dbReference>
<comment type="function">
    <text evidence="12">Part of the Sec protein translocase complex. Interacts with the SecYEG preprotein conducting channel. Has a central role in coupling the hydrolysis of ATP to the transfer of proteins into and across the cell membrane, serving as an ATP-driven molecular motor driving the stepwise translocation of polypeptide chains across the membrane.</text>
</comment>
<dbReference type="InterPro" id="IPR011130">
    <property type="entry name" value="SecA_preprotein_X-link_dom"/>
</dbReference>
<dbReference type="InterPro" id="IPR036266">
    <property type="entry name" value="SecA_Wing/Scaffold_sf"/>
</dbReference>
<keyword evidence="4 12" id="KW-1003">Cell membrane</keyword>
<dbReference type="PROSITE" id="PS51196">
    <property type="entry name" value="SECA_MOTOR_DEAD"/>
    <property type="match status" value="1"/>
</dbReference>
<evidence type="ECO:0000256" key="6">
    <source>
        <dbReference type="ARBA" id="ARBA00022741"/>
    </source>
</evidence>
<evidence type="ECO:0000313" key="17">
    <source>
        <dbReference type="Proteomes" id="UP001597199"/>
    </source>
</evidence>
<dbReference type="Pfam" id="PF07517">
    <property type="entry name" value="SecA_DEAD"/>
    <property type="match status" value="1"/>
</dbReference>
<keyword evidence="3 12" id="KW-0813">Transport</keyword>
<protein>
    <recommendedName>
        <fullName evidence="12">Protein translocase subunit SecA</fullName>
        <ecNumber evidence="12">7.4.2.8</ecNumber>
    </recommendedName>
</protein>
<comment type="subunit">
    <text evidence="12">Monomer and homodimer. Part of the essential Sec protein translocation apparatus which comprises SecA, SecYEG and auxiliary proteins SecDF. Other proteins may also be involved.</text>
</comment>
<dbReference type="InterPro" id="IPR011116">
    <property type="entry name" value="SecA_Wing/Scaffold"/>
</dbReference>
<dbReference type="PANTHER" id="PTHR30612">
    <property type="entry name" value="SECA INNER MEMBRANE COMPONENT OF SEC PROTEIN SECRETION SYSTEM"/>
    <property type="match status" value="1"/>
</dbReference>
<comment type="subcellular location">
    <subcellularLocation>
        <location evidence="12">Cell membrane</location>
        <topology evidence="12">Peripheral membrane protein</topology>
        <orientation evidence="12">Cytoplasmic side</orientation>
    </subcellularLocation>
    <subcellularLocation>
        <location evidence="12">Cytoplasm</location>
    </subcellularLocation>
    <subcellularLocation>
        <location evidence="1">Membrane</location>
        <topology evidence="1">Peripheral membrane protein</topology>
    </subcellularLocation>
    <text evidence="12">Distribution is 50-50.</text>
</comment>
<dbReference type="InterPro" id="IPR044722">
    <property type="entry name" value="SecA_SF2_C"/>
</dbReference>
<evidence type="ECO:0000256" key="10">
    <source>
        <dbReference type="ARBA" id="ARBA00023010"/>
    </source>
</evidence>
<dbReference type="NCBIfam" id="NF006630">
    <property type="entry name" value="PRK09200.1"/>
    <property type="match status" value="1"/>
</dbReference>
<dbReference type="SUPFAM" id="SSF52540">
    <property type="entry name" value="P-loop containing nucleoside triphosphate hydrolases"/>
    <property type="match status" value="2"/>
</dbReference>
<keyword evidence="9 12" id="KW-1278">Translocase</keyword>
<evidence type="ECO:0000256" key="8">
    <source>
        <dbReference type="ARBA" id="ARBA00022927"/>
    </source>
</evidence>
<sequence length="782" mass="88093">MNFSLRRHKYIRQTRQIQALIKQYQALGDEQLKAKTGELRAQLAQGKPLDKLLVEAYATVCEAARRVLGMVPYDVQILGAVAMEDRNIIEMKTGEGKTLTAIMPMYLHGLTGPGNFLITANEYLANRDAKEMGVVYQWLGLTVMPGVAEEGSDEEELDRHQVYSADIVYTTNSALGFDYLTDNLASTADDRYMQGFNFALLDEADAVLLDSASTPLIISGAPRPQSNFYVSSDRLIKMLVEDEDFERSEDEKQVWFTPAGIIRMQAYFGVDDLLSKDWADLYRHLVLALRANYLLKPDRDYIVAHGEVSLIDITNGRELTGMKLEAGMHQALEAKEGVNITQEMRAMAQVTFQNLFRMFHQLAGMTGTAATDASEFMEIYHLAVFKVPTHKPNIRKDRPDRLFISNEAKLLASLKVIRQAYEDQRPVLIETGSLALSNLYSRLLLREGIPHSLLNARSAAKEANIVAEAGRPGAVTVATSMAGRGTDIHLGDGVKAQGGLLVLGTERMDNPRVDNQLRGRAGRQGDPGESLFYASLEDRIVLQNAPRHVRKWTDKHATAQKQRLSNHGRFRHVIDNAQRVIAAGERSERFSTLQYGEVFRVQRDKIYEQRDAIIAGEDVQGKVEFAVKQAAQDFVEDHRQPDVAAFLDFVYQHVDRDYNPAPVRENPKLAADVDYLTDLIMQRLAAVHEKLPAEDQWAYFERLALLKAIDWEWIEQVDNLQTLQSVTMNRSTQGSNPMYEYQKESRRSFKVMKRALYQGVLANLLCSELVAKADGTVKVNFP</sequence>
<dbReference type="PANTHER" id="PTHR30612:SF0">
    <property type="entry name" value="CHLOROPLAST PROTEIN-TRANSPORTING ATPASE"/>
    <property type="match status" value="1"/>
</dbReference>
<comment type="catalytic activity">
    <reaction evidence="12">
        <text>ATP + H2O + cellular proteinSide 1 = ADP + phosphate + cellular proteinSide 2.</text>
        <dbReference type="EC" id="7.4.2.8"/>
    </reaction>
</comment>
<feature type="binding site" evidence="12">
    <location>
        <begin position="94"/>
        <end position="98"/>
    </location>
    <ligand>
        <name>ATP</name>
        <dbReference type="ChEBI" id="CHEBI:30616"/>
    </ligand>
</feature>
<name>A0ABW4BH92_9LACO</name>
<evidence type="ECO:0000259" key="14">
    <source>
        <dbReference type="PROSITE" id="PS51194"/>
    </source>
</evidence>